<dbReference type="AlphaFoldDB" id="A0A364NT28"/>
<proteinExistence type="predicted"/>
<organism evidence="1 2">
    <name type="scientific">Paramagnetospirillum kuznetsovii</name>
    <dbReference type="NCBI Taxonomy" id="2053833"/>
    <lineage>
        <taxon>Bacteria</taxon>
        <taxon>Pseudomonadati</taxon>
        <taxon>Pseudomonadota</taxon>
        <taxon>Alphaproteobacteria</taxon>
        <taxon>Rhodospirillales</taxon>
        <taxon>Magnetospirillaceae</taxon>
        <taxon>Paramagnetospirillum</taxon>
    </lineage>
</organism>
<dbReference type="RefSeq" id="WP_112147426.1">
    <property type="nucleotide sequence ID" value="NZ_PGTO01000039.1"/>
</dbReference>
<reference evidence="1 2" key="1">
    <citation type="submission" date="2017-11" db="EMBL/GenBank/DDBJ databases">
        <title>Draft genome sequence of magnetotactic bacterium Magnetospirillum kuznetsovii LBB-42.</title>
        <authorList>
            <person name="Grouzdev D.S."/>
            <person name="Rysina M.S."/>
            <person name="Baslerov R.V."/>
            <person name="Koziaeva V."/>
        </authorList>
    </citation>
    <scope>NUCLEOTIDE SEQUENCE [LARGE SCALE GENOMIC DNA]</scope>
    <source>
        <strain evidence="1 2">LBB-42</strain>
    </source>
</reference>
<protein>
    <submittedName>
        <fullName evidence="1">Uncharacterized protein</fullName>
    </submittedName>
</protein>
<comment type="caution">
    <text evidence="1">The sequence shown here is derived from an EMBL/GenBank/DDBJ whole genome shotgun (WGS) entry which is preliminary data.</text>
</comment>
<dbReference type="EMBL" id="PGTO01000039">
    <property type="protein sequence ID" value="RAU20065.1"/>
    <property type="molecule type" value="Genomic_DNA"/>
</dbReference>
<accession>A0A364NT28</accession>
<evidence type="ECO:0000313" key="1">
    <source>
        <dbReference type="EMBL" id="RAU20065.1"/>
    </source>
</evidence>
<gene>
    <name evidence="1" type="ORF">CU669_20380</name>
</gene>
<dbReference type="Proteomes" id="UP000251075">
    <property type="component" value="Unassembled WGS sequence"/>
</dbReference>
<keyword evidence="2" id="KW-1185">Reference proteome</keyword>
<name>A0A364NT28_9PROT</name>
<evidence type="ECO:0000313" key="2">
    <source>
        <dbReference type="Proteomes" id="UP000251075"/>
    </source>
</evidence>
<sequence length="93" mass="10414">MAAMTFRRGGDALTLDGTAACILYAAIHTGKRGVYLNLTFSDALAELHALGFRFEPAGPSYPGGPCRFRLRRSCRGWELHRPWVNEPWYWAAV</sequence>